<feature type="domain" description="Histidine kinase" evidence="7">
    <location>
        <begin position="356"/>
        <end position="572"/>
    </location>
</feature>
<dbReference type="Gene3D" id="3.30.450.20">
    <property type="entry name" value="PAS domain"/>
    <property type="match status" value="1"/>
</dbReference>
<dbReference type="EMBL" id="JAUQSZ010000005">
    <property type="protein sequence ID" value="MDO7842508.1"/>
    <property type="molecule type" value="Genomic_DNA"/>
</dbReference>
<evidence type="ECO:0000256" key="4">
    <source>
        <dbReference type="ARBA" id="ARBA00022679"/>
    </source>
</evidence>
<organism evidence="9 10">
    <name type="scientific">Sphingomonas immobilis</name>
    <dbReference type="NCBI Taxonomy" id="3063997"/>
    <lineage>
        <taxon>Bacteria</taxon>
        <taxon>Pseudomonadati</taxon>
        <taxon>Pseudomonadota</taxon>
        <taxon>Alphaproteobacteria</taxon>
        <taxon>Sphingomonadales</taxon>
        <taxon>Sphingomonadaceae</taxon>
        <taxon>Sphingomonas</taxon>
    </lineage>
</organism>
<dbReference type="CDD" id="cd00082">
    <property type="entry name" value="HisKA"/>
    <property type="match status" value="1"/>
</dbReference>
<dbReference type="SMART" id="SM00448">
    <property type="entry name" value="REC"/>
    <property type="match status" value="2"/>
</dbReference>
<dbReference type="InterPro" id="IPR029016">
    <property type="entry name" value="GAF-like_dom_sf"/>
</dbReference>
<dbReference type="InterPro" id="IPR011006">
    <property type="entry name" value="CheY-like_superfamily"/>
</dbReference>
<dbReference type="InterPro" id="IPR036097">
    <property type="entry name" value="HisK_dim/P_sf"/>
</dbReference>
<feature type="domain" description="Histidine kinase" evidence="7">
    <location>
        <begin position="1001"/>
        <end position="1224"/>
    </location>
</feature>
<dbReference type="SMART" id="SM00065">
    <property type="entry name" value="GAF"/>
    <property type="match status" value="1"/>
</dbReference>
<keyword evidence="9" id="KW-0547">Nucleotide-binding</keyword>
<dbReference type="PRINTS" id="PR00344">
    <property type="entry name" value="BCTRLSENSOR"/>
</dbReference>
<sequence>MKSQPVLSPEGANFLTGDGEMTRLIRTKDWSQTPLGGIEDWPQSLRTTVSLCLASNFPINIIWGPSSVQIYNDGYRVVCGDAHPIALGQDYRVTWESAWPAIGLPYERAKAGETSFLENERMFLTRNGYLEETFFTFSLSPIRDELGEIGGLFHPVTETTATMLAERRTRALRDLTASLTDVADLQEMADVATATLSRFEYDLPFVLFYTLDEDAGIYRLASNCGVARGTDISPVEFDPVLLGPWRGDGPADAPRLIARDGFAPRLADDPCGPYEEAPDRGFMLFVSVPGVDMPPAVVVLGVSARLPLDDTYRGFYELIAAALSAALATIRARQDERRRAAALAEIDRAKTVFFSNVSHEFRTPLTLMLGPLEDALAEDALPPRQAERLDLAHRNAQRLLRLVNALLDFARIEAGRIEARFEPIDLGAFTANLASNFRSACERAGLALHIDAPSMSAPTFVDRDMWEKIVLNLLSNAFKFTLAGEIAVTVRDTGDGIELAVRDSGVGINPAELPRVFERFHRVEGQNGRTHEGTGIGLSMVQELVGLHGGAIAAESEEGVGTTFRVWLPAGSVHVPQDAIVRAEVAAPEAKQARAFVEEALRWLPDQGATPDHTVIPTVSPLALAGDASRIVLADDNADMRDYVRQILQEGGYEVDAFTNGADALQAARHGRIPDLILTDVMMPVMNGFELLSELRADPELEDLVVILLSARAGAEARVEGLAAGADDYLVKPFSARELRARVDGAVRLGRQRRESARRETMLRDAVARADLQRAEQQRDHAVELSKKLDARVAERTLRLHESNERLKLLEEITRAIGQRQDVDSIFEIVVRKLEERLPADFVSIFRYDSVAQSLTVARVGSRSATLAGELGLTAGTPVNIDQDGLAHSVAGALVYEPDTADVQFAFPARLAARGLRSLVVAPLSFERAVFGVLVVARHKAHDFVSADSEFLRQLGEHAALAADQAELHDSLQRAVDHLRQSQQSAVEQERLRAIGQMASGIAHDINNAISPVAIYTQSLLERNLDLSSELRGYLQIVGRVVEDIAATVARLRDFYRPEDAAADPEPVDLNELVPQVVELTRARWSDMPQQRGLMIKVATSLETDLPHVMGSAAAFREALTNLIFNAVDAMGEGGTITVRTASLSAGPSRGARVLLEVGDTGPGMDEETRARCLEPFFTTKGERGTGLGLAMVQATAQRHGAVLDIDSALGEGTRVRLEFVAAPVVRTTKSPTLSADAERPLRLLIVDDDRAVLTSTAFVLELSGHAITPAEGGQAGLDALQAAHSAGERFDAVVTDLGMPYVDGNQVATRVKALFPDTAVILLTGWGQRMSAEPDGKTIFDYQLSKPVDLDELRGVLADI</sequence>
<dbReference type="Gene3D" id="3.40.50.2300">
    <property type="match status" value="2"/>
</dbReference>
<dbReference type="InterPro" id="IPR003018">
    <property type="entry name" value="GAF"/>
</dbReference>
<feature type="modified residue" description="4-aspartylphosphate" evidence="6">
    <location>
        <position position="1297"/>
    </location>
</feature>
<comment type="caution">
    <text evidence="9">The sequence shown here is derived from an EMBL/GenBank/DDBJ whole genome shotgun (WGS) entry which is preliminary data.</text>
</comment>
<dbReference type="SMART" id="SM00387">
    <property type="entry name" value="HATPase_c"/>
    <property type="match status" value="2"/>
</dbReference>
<accession>A0ABT8ZYZ7</accession>
<keyword evidence="4" id="KW-0808">Transferase</keyword>
<dbReference type="Gene3D" id="1.10.287.130">
    <property type="match status" value="2"/>
</dbReference>
<protein>
    <recommendedName>
        <fullName evidence="2">histidine kinase</fullName>
        <ecNumber evidence="2">2.7.13.3</ecNumber>
    </recommendedName>
</protein>
<comment type="catalytic activity">
    <reaction evidence="1">
        <text>ATP + protein L-histidine = ADP + protein N-phospho-L-histidine.</text>
        <dbReference type="EC" id="2.7.13.3"/>
    </reaction>
</comment>
<dbReference type="PROSITE" id="PS50110">
    <property type="entry name" value="RESPONSE_REGULATORY"/>
    <property type="match status" value="2"/>
</dbReference>
<evidence type="ECO:0000259" key="7">
    <source>
        <dbReference type="PROSITE" id="PS50109"/>
    </source>
</evidence>
<dbReference type="Gene3D" id="3.30.450.40">
    <property type="match status" value="1"/>
</dbReference>
<dbReference type="InterPro" id="IPR001789">
    <property type="entry name" value="Sig_transdc_resp-reg_receiver"/>
</dbReference>
<dbReference type="EC" id="2.7.13.3" evidence="2"/>
<reference evidence="9" key="1">
    <citation type="submission" date="2023-07" db="EMBL/GenBank/DDBJ databases">
        <authorList>
            <person name="Kim M.K."/>
        </authorList>
    </citation>
    <scope>NUCLEOTIDE SEQUENCE</scope>
    <source>
        <strain evidence="9">CA1-15</strain>
    </source>
</reference>
<dbReference type="Gene3D" id="3.30.565.10">
    <property type="entry name" value="Histidine kinase-like ATPase, C-terminal domain"/>
    <property type="match status" value="2"/>
</dbReference>
<keyword evidence="5" id="KW-0418">Kinase</keyword>
<dbReference type="SUPFAM" id="SSF55874">
    <property type="entry name" value="ATPase domain of HSP90 chaperone/DNA topoisomerase II/histidine kinase"/>
    <property type="match status" value="2"/>
</dbReference>
<dbReference type="SUPFAM" id="SSF47384">
    <property type="entry name" value="Homodimeric domain of signal transducing histidine kinase"/>
    <property type="match status" value="2"/>
</dbReference>
<evidence type="ECO:0000256" key="5">
    <source>
        <dbReference type="ARBA" id="ARBA00022777"/>
    </source>
</evidence>
<keyword evidence="3 6" id="KW-0597">Phosphoprotein</keyword>
<dbReference type="InterPro" id="IPR036890">
    <property type="entry name" value="HATPase_C_sf"/>
</dbReference>
<keyword evidence="10" id="KW-1185">Reference proteome</keyword>
<dbReference type="Pfam" id="PF02518">
    <property type="entry name" value="HATPase_c"/>
    <property type="match status" value="2"/>
</dbReference>
<dbReference type="SUPFAM" id="SSF52172">
    <property type="entry name" value="CheY-like"/>
    <property type="match status" value="2"/>
</dbReference>
<name>A0ABT8ZYZ7_9SPHN</name>
<dbReference type="Pfam" id="PF00072">
    <property type="entry name" value="Response_reg"/>
    <property type="match status" value="2"/>
</dbReference>
<keyword evidence="9" id="KW-0067">ATP-binding</keyword>
<evidence type="ECO:0000313" key="10">
    <source>
        <dbReference type="Proteomes" id="UP001176468"/>
    </source>
</evidence>
<dbReference type="InterPro" id="IPR003661">
    <property type="entry name" value="HisK_dim/P_dom"/>
</dbReference>
<dbReference type="SMART" id="SM00388">
    <property type="entry name" value="HisKA"/>
    <property type="match status" value="2"/>
</dbReference>
<dbReference type="PROSITE" id="PS50109">
    <property type="entry name" value="HIS_KIN"/>
    <property type="match status" value="2"/>
</dbReference>
<dbReference type="InterPro" id="IPR003594">
    <property type="entry name" value="HATPase_dom"/>
</dbReference>
<feature type="domain" description="Response regulatory" evidence="8">
    <location>
        <begin position="630"/>
        <end position="747"/>
    </location>
</feature>
<dbReference type="InterPro" id="IPR004358">
    <property type="entry name" value="Sig_transdc_His_kin-like_C"/>
</dbReference>
<evidence type="ECO:0000259" key="8">
    <source>
        <dbReference type="PROSITE" id="PS50110"/>
    </source>
</evidence>
<dbReference type="InterPro" id="IPR005467">
    <property type="entry name" value="His_kinase_dom"/>
</dbReference>
<dbReference type="GO" id="GO:0005524">
    <property type="term" value="F:ATP binding"/>
    <property type="evidence" value="ECO:0007669"/>
    <property type="project" value="UniProtKB-KW"/>
</dbReference>
<dbReference type="SUPFAM" id="SSF55781">
    <property type="entry name" value="GAF domain-like"/>
    <property type="match status" value="1"/>
</dbReference>
<evidence type="ECO:0000256" key="3">
    <source>
        <dbReference type="ARBA" id="ARBA00022553"/>
    </source>
</evidence>
<dbReference type="PANTHER" id="PTHR43547">
    <property type="entry name" value="TWO-COMPONENT HISTIDINE KINASE"/>
    <property type="match status" value="1"/>
</dbReference>
<evidence type="ECO:0000256" key="1">
    <source>
        <dbReference type="ARBA" id="ARBA00000085"/>
    </source>
</evidence>
<evidence type="ECO:0000313" key="9">
    <source>
        <dbReference type="EMBL" id="MDO7842508.1"/>
    </source>
</evidence>
<feature type="modified residue" description="4-aspartylphosphate" evidence="6">
    <location>
        <position position="680"/>
    </location>
</feature>
<proteinExistence type="predicted"/>
<evidence type="ECO:0000256" key="6">
    <source>
        <dbReference type="PROSITE-ProRule" id="PRU00169"/>
    </source>
</evidence>
<dbReference type="Proteomes" id="UP001176468">
    <property type="component" value="Unassembled WGS sequence"/>
</dbReference>
<dbReference type="Pfam" id="PF01590">
    <property type="entry name" value="GAF"/>
    <property type="match status" value="1"/>
</dbReference>
<feature type="domain" description="Response regulatory" evidence="8">
    <location>
        <begin position="1243"/>
        <end position="1361"/>
    </location>
</feature>
<dbReference type="PANTHER" id="PTHR43547:SF2">
    <property type="entry name" value="HYBRID SIGNAL TRANSDUCTION HISTIDINE KINASE C"/>
    <property type="match status" value="1"/>
</dbReference>
<dbReference type="RefSeq" id="WP_304560968.1">
    <property type="nucleotide sequence ID" value="NZ_JAUQSZ010000005.1"/>
</dbReference>
<dbReference type="CDD" id="cd17574">
    <property type="entry name" value="REC_OmpR"/>
    <property type="match status" value="1"/>
</dbReference>
<evidence type="ECO:0000256" key="2">
    <source>
        <dbReference type="ARBA" id="ARBA00012438"/>
    </source>
</evidence>
<gene>
    <name evidence="9" type="ORF">Q5H94_09230</name>
</gene>
<dbReference type="Pfam" id="PF00512">
    <property type="entry name" value="HisKA"/>
    <property type="match status" value="1"/>
</dbReference>